<comment type="caution">
    <text evidence="11">The sequence shown here is derived from an EMBL/GenBank/DDBJ whole genome shotgun (WGS) entry which is preliminary data.</text>
</comment>
<evidence type="ECO:0000256" key="7">
    <source>
        <dbReference type="ARBA" id="ARBA00023170"/>
    </source>
</evidence>
<evidence type="ECO:0000256" key="1">
    <source>
        <dbReference type="ARBA" id="ARBA00004651"/>
    </source>
</evidence>
<feature type="domain" description="G-protein coupled receptors family 1 profile" evidence="10">
    <location>
        <begin position="206"/>
        <end position="424"/>
    </location>
</feature>
<keyword evidence="7" id="KW-0675">Receptor</keyword>
<evidence type="ECO:0000256" key="9">
    <source>
        <dbReference type="SAM" id="Phobius"/>
    </source>
</evidence>
<dbReference type="AlphaFoldDB" id="A0A814T154"/>
<comment type="subcellular location">
    <subcellularLocation>
        <location evidence="1">Cell membrane</location>
        <topology evidence="1">Multi-pass membrane protein</topology>
    </subcellularLocation>
</comment>
<dbReference type="GO" id="GO:0008528">
    <property type="term" value="F:G protein-coupled peptide receptor activity"/>
    <property type="evidence" value="ECO:0007669"/>
    <property type="project" value="TreeGrafter"/>
</dbReference>
<organism evidence="11 12">
    <name type="scientific">Adineta steineri</name>
    <dbReference type="NCBI Taxonomy" id="433720"/>
    <lineage>
        <taxon>Eukaryota</taxon>
        <taxon>Metazoa</taxon>
        <taxon>Spiralia</taxon>
        <taxon>Gnathifera</taxon>
        <taxon>Rotifera</taxon>
        <taxon>Eurotatoria</taxon>
        <taxon>Bdelloidea</taxon>
        <taxon>Adinetida</taxon>
        <taxon>Adinetidae</taxon>
        <taxon>Adineta</taxon>
    </lineage>
</organism>
<evidence type="ECO:0000259" key="10">
    <source>
        <dbReference type="PROSITE" id="PS50262"/>
    </source>
</evidence>
<dbReference type="GO" id="GO:0007218">
    <property type="term" value="P:neuropeptide signaling pathway"/>
    <property type="evidence" value="ECO:0007669"/>
    <property type="project" value="TreeGrafter"/>
</dbReference>
<dbReference type="Pfam" id="PF00001">
    <property type="entry name" value="7tm_1"/>
    <property type="match status" value="1"/>
</dbReference>
<dbReference type="SUPFAM" id="SSF81321">
    <property type="entry name" value="Family A G protein-coupled receptor-like"/>
    <property type="match status" value="1"/>
</dbReference>
<evidence type="ECO:0000256" key="8">
    <source>
        <dbReference type="ARBA" id="ARBA00023224"/>
    </source>
</evidence>
<evidence type="ECO:0000256" key="5">
    <source>
        <dbReference type="ARBA" id="ARBA00023040"/>
    </source>
</evidence>
<keyword evidence="8" id="KW-0807">Transducer</keyword>
<accession>A0A814T154</accession>
<evidence type="ECO:0000256" key="4">
    <source>
        <dbReference type="ARBA" id="ARBA00022989"/>
    </source>
</evidence>
<proteinExistence type="predicted"/>
<gene>
    <name evidence="11" type="ORF">JYZ213_LOCUS24355</name>
</gene>
<keyword evidence="6 9" id="KW-0472">Membrane</keyword>
<protein>
    <recommendedName>
        <fullName evidence="10">G-protein coupled receptors family 1 profile domain-containing protein</fullName>
    </recommendedName>
</protein>
<feature type="transmembrane region" description="Helical" evidence="9">
    <location>
        <begin position="332"/>
        <end position="351"/>
    </location>
</feature>
<dbReference type="PROSITE" id="PS50262">
    <property type="entry name" value="G_PROTEIN_RECEP_F1_2"/>
    <property type="match status" value="1"/>
</dbReference>
<dbReference type="PANTHER" id="PTHR24230">
    <property type="entry name" value="G-PROTEIN COUPLED RECEPTOR"/>
    <property type="match status" value="1"/>
</dbReference>
<keyword evidence="5" id="KW-0297">G-protein coupled receptor</keyword>
<keyword evidence="2" id="KW-1003">Cell membrane</keyword>
<reference evidence="11" key="1">
    <citation type="submission" date="2021-02" db="EMBL/GenBank/DDBJ databases">
        <authorList>
            <person name="Nowell W R."/>
        </authorList>
    </citation>
    <scope>NUCLEOTIDE SEQUENCE</scope>
</reference>
<keyword evidence="4 9" id="KW-1133">Transmembrane helix</keyword>
<sequence>MLLYNTDDWSNFFHYSYNNNVNSSTPTLCIITRIYEPQVSYFPVFALALLHTGLDNIRIYVTNTDRRTDIRQLKQTISFLNKFVSRKDYITFLNLGDPPQRNDDGYVMTNRALSYIYEQNNHSSSSCQYIVVTNGDNFYSQIFGKRILPHMKDGKDMIAWGFVSHHYKPHYKEFINQTNLTVLQIIDDGTGKCTPVAFRAGFAELGSVAYRLAFLKKHNLYFNQPDASYSVSLDGYFVEQAAQRASSSVILKQTLFFHHLFYSSICITLNLLSDGYQIDLSGHSNIFCKLTTYAFNFCPHLSSYILTVASFDRYCSSSLNPQQRRFSNVKTARWVMLIVILFTGITTIPSVTNFDVDDTNNIGCTSSPNVLFNQVYLIIQVILLVIISPFLMILFGFLTIYNIHKSNQNHGMAIRYRPSEGQLA</sequence>
<dbReference type="CDD" id="cd00637">
    <property type="entry name" value="7tm_classA_rhodopsin-like"/>
    <property type="match status" value="1"/>
</dbReference>
<evidence type="ECO:0000256" key="6">
    <source>
        <dbReference type="ARBA" id="ARBA00023136"/>
    </source>
</evidence>
<evidence type="ECO:0000256" key="3">
    <source>
        <dbReference type="ARBA" id="ARBA00022692"/>
    </source>
</evidence>
<evidence type="ECO:0000256" key="2">
    <source>
        <dbReference type="ARBA" id="ARBA00022475"/>
    </source>
</evidence>
<dbReference type="InterPro" id="IPR000276">
    <property type="entry name" value="GPCR_Rhodpsn"/>
</dbReference>
<dbReference type="EMBL" id="CAJNOG010000298">
    <property type="protein sequence ID" value="CAF1155644.1"/>
    <property type="molecule type" value="Genomic_DNA"/>
</dbReference>
<evidence type="ECO:0000313" key="11">
    <source>
        <dbReference type="EMBL" id="CAF1155644.1"/>
    </source>
</evidence>
<feature type="transmembrane region" description="Helical" evidence="9">
    <location>
        <begin position="375"/>
        <end position="401"/>
    </location>
</feature>
<evidence type="ECO:0000313" key="12">
    <source>
        <dbReference type="Proteomes" id="UP000663845"/>
    </source>
</evidence>
<dbReference type="GO" id="GO:0005886">
    <property type="term" value="C:plasma membrane"/>
    <property type="evidence" value="ECO:0007669"/>
    <property type="project" value="UniProtKB-SubCell"/>
</dbReference>
<name>A0A814T154_9BILA</name>
<keyword evidence="3 9" id="KW-0812">Transmembrane</keyword>
<dbReference type="InterPro" id="IPR017452">
    <property type="entry name" value="GPCR_Rhodpsn_7TM"/>
</dbReference>
<dbReference type="PANTHER" id="PTHR24230:SF163">
    <property type="entry name" value="CORAZONIN RECEPTOR, ISOFORM B"/>
    <property type="match status" value="1"/>
</dbReference>
<dbReference type="Gene3D" id="1.20.1070.10">
    <property type="entry name" value="Rhodopsin 7-helix transmembrane proteins"/>
    <property type="match status" value="1"/>
</dbReference>
<dbReference type="Proteomes" id="UP000663845">
    <property type="component" value="Unassembled WGS sequence"/>
</dbReference>